<accession>A0ABU3ZJE8</accession>
<reference evidence="2 3" key="1">
    <citation type="submission" date="2023-10" db="EMBL/GenBank/DDBJ databases">
        <title>Marine bacteria isolated from horseshoe crab.</title>
        <authorList>
            <person name="Cheng T.H."/>
        </authorList>
    </citation>
    <scope>NUCLEOTIDE SEQUENCE [LARGE SCALE GENOMIC DNA]</scope>
    <source>
        <strain evidence="2 3">HSC6</strain>
    </source>
</reference>
<feature type="transmembrane region" description="Helical" evidence="1">
    <location>
        <begin position="162"/>
        <end position="180"/>
    </location>
</feature>
<dbReference type="PANTHER" id="PTHR34368:SF1">
    <property type="entry name" value="OS01G0962200 PROTEIN"/>
    <property type="match status" value="1"/>
</dbReference>
<keyword evidence="1" id="KW-0472">Membrane</keyword>
<keyword evidence="1" id="KW-1133">Transmembrane helix</keyword>
<proteinExistence type="predicted"/>
<comment type="caution">
    <text evidence="2">The sequence shown here is derived from an EMBL/GenBank/DDBJ whole genome shotgun (WGS) entry which is preliminary data.</text>
</comment>
<organism evidence="2 3">
    <name type="scientific">Photobacterium rosenbergii</name>
    <dbReference type="NCBI Taxonomy" id="294936"/>
    <lineage>
        <taxon>Bacteria</taxon>
        <taxon>Pseudomonadati</taxon>
        <taxon>Pseudomonadota</taxon>
        <taxon>Gammaproteobacteria</taxon>
        <taxon>Vibrionales</taxon>
        <taxon>Vibrionaceae</taxon>
        <taxon>Photobacterium</taxon>
    </lineage>
</organism>
<dbReference type="RefSeq" id="WP_317523047.1">
    <property type="nucleotide sequence ID" value="NZ_JAWJZI010000005.1"/>
</dbReference>
<feature type="transmembrane region" description="Helical" evidence="1">
    <location>
        <begin position="101"/>
        <end position="125"/>
    </location>
</feature>
<evidence type="ECO:0000313" key="2">
    <source>
        <dbReference type="EMBL" id="MDV5170253.1"/>
    </source>
</evidence>
<feature type="transmembrane region" description="Helical" evidence="1">
    <location>
        <begin position="137"/>
        <end position="155"/>
    </location>
</feature>
<gene>
    <name evidence="2" type="ORF">R2X38_14705</name>
</gene>
<evidence type="ECO:0000313" key="3">
    <source>
        <dbReference type="Proteomes" id="UP001186452"/>
    </source>
</evidence>
<dbReference type="PANTHER" id="PTHR34368">
    <property type="entry name" value="OS01G0962200 PROTEIN"/>
    <property type="match status" value="1"/>
</dbReference>
<feature type="transmembrane region" description="Helical" evidence="1">
    <location>
        <begin position="192"/>
        <end position="211"/>
    </location>
</feature>
<dbReference type="Proteomes" id="UP001186452">
    <property type="component" value="Unassembled WGS sequence"/>
</dbReference>
<keyword evidence="3" id="KW-1185">Reference proteome</keyword>
<feature type="transmembrane region" description="Helical" evidence="1">
    <location>
        <begin position="70"/>
        <end position="89"/>
    </location>
</feature>
<dbReference type="EMBL" id="JAWJZI010000005">
    <property type="protein sequence ID" value="MDV5170253.1"/>
    <property type="molecule type" value="Genomic_DNA"/>
</dbReference>
<protein>
    <recommendedName>
        <fullName evidence="4">Alkaline phytoceramidase</fullName>
    </recommendedName>
</protein>
<keyword evidence="1" id="KW-0812">Transmembrane</keyword>
<evidence type="ECO:0008006" key="4">
    <source>
        <dbReference type="Google" id="ProtNLM"/>
    </source>
</evidence>
<name>A0ABU3ZJE8_9GAMM</name>
<evidence type="ECO:0000256" key="1">
    <source>
        <dbReference type="SAM" id="Phobius"/>
    </source>
</evidence>
<sequence length="279" mass="31490">MPSNFQSDDTSPQQDKKPAAKERSLFDWRYVLLIAIALILGALAVYFSPIKQSRNFYDYADQRLLLGIPHFWNVISNVGFLIVGVMGLIENKRQSLAIKPSMSFAYQLFFISLIGAFLGSSIYHLAPGAFTLMIDRIPITIGFISLYCIILAEYLSPKLGRAMLVPTLAYGVISVIYWYMTDVITGRGDMAPYVLVQLLPIIHIPLIVWLYPNKQNPTRYYLYALGLYVLCKWAESNDDEIYELTSQVSGHCIKHILAAIAGYYVYLGWKSTATKKPCG</sequence>
<feature type="transmembrane region" description="Helical" evidence="1">
    <location>
        <begin position="30"/>
        <end position="50"/>
    </location>
</feature>